<dbReference type="SUPFAM" id="SSF56796">
    <property type="entry name" value="Dehydroquinate synthase-like"/>
    <property type="match status" value="1"/>
</dbReference>
<feature type="domain" description="3-dehydroquinate synthase C-terminal" evidence="20">
    <location>
        <begin position="181"/>
        <end position="315"/>
    </location>
</feature>
<dbReference type="STRING" id="36847.CLNEO_13260"/>
<dbReference type="InterPro" id="IPR030960">
    <property type="entry name" value="DHQS/DOIS_N"/>
</dbReference>
<feature type="domain" description="3-dehydroquinate synthase N-terminal" evidence="19">
    <location>
        <begin position="67"/>
        <end position="178"/>
    </location>
</feature>
<reference evidence="21 22" key="1">
    <citation type="submission" date="2016-01" db="EMBL/GenBank/DDBJ databases">
        <title>Genome sequence of Clostridium neopropionicum X4, DSM-3847.</title>
        <authorList>
            <person name="Poehlein A."/>
            <person name="Beck M.H."/>
            <person name="Bengelsdorf F.R."/>
            <person name="Daniel R."/>
            <person name="Duerre P."/>
        </authorList>
    </citation>
    <scope>NUCLEOTIDE SEQUENCE [LARGE SCALE GENOMIC DNA]</scope>
    <source>
        <strain evidence="21 22">DSM-3847</strain>
    </source>
</reference>
<dbReference type="AlphaFoldDB" id="A0A136WFS6"/>
<evidence type="ECO:0000256" key="16">
    <source>
        <dbReference type="ARBA" id="ARBA00023239"/>
    </source>
</evidence>
<dbReference type="EMBL" id="LRVM01000003">
    <property type="protein sequence ID" value="KXL53355.1"/>
    <property type="molecule type" value="Genomic_DNA"/>
</dbReference>
<comment type="cofactor">
    <cofactor evidence="3">
        <name>Zn(2+)</name>
        <dbReference type="ChEBI" id="CHEBI:29105"/>
    </cofactor>
</comment>
<comment type="caution">
    <text evidence="18">Lacks conserved residue(s) required for the propagation of feature annotation.</text>
</comment>
<evidence type="ECO:0000256" key="15">
    <source>
        <dbReference type="ARBA" id="ARBA00023141"/>
    </source>
</evidence>
<dbReference type="NCBIfam" id="TIGR01357">
    <property type="entry name" value="aroB"/>
    <property type="match status" value="1"/>
</dbReference>
<proteinExistence type="inferred from homology"/>
<comment type="cofactor">
    <cofactor evidence="2 18">
        <name>NAD(+)</name>
        <dbReference type="ChEBI" id="CHEBI:57540"/>
    </cofactor>
</comment>
<evidence type="ECO:0000256" key="3">
    <source>
        <dbReference type="ARBA" id="ARBA00001947"/>
    </source>
</evidence>
<dbReference type="GO" id="GO:0003856">
    <property type="term" value="F:3-dehydroquinate synthase activity"/>
    <property type="evidence" value="ECO:0007669"/>
    <property type="project" value="UniProtKB-UniRule"/>
</dbReference>
<evidence type="ECO:0000256" key="18">
    <source>
        <dbReference type="HAMAP-Rule" id="MF_00110"/>
    </source>
</evidence>
<dbReference type="InterPro" id="IPR050071">
    <property type="entry name" value="Dehydroquinate_synthase"/>
</dbReference>
<comment type="similarity">
    <text evidence="6 18">Belongs to the sugar phosphate cyclases superfamily. Dehydroquinate synthase family.</text>
</comment>
<dbReference type="GO" id="GO:0009423">
    <property type="term" value="P:chorismate biosynthetic process"/>
    <property type="evidence" value="ECO:0007669"/>
    <property type="project" value="UniProtKB-UniRule"/>
</dbReference>
<comment type="function">
    <text evidence="18">Catalyzes the conversion of 3-deoxy-D-arabino-heptulosonate 7-phosphate (DAHP) to dehydroquinate (DHQ).</text>
</comment>
<keyword evidence="15 18" id="KW-0057">Aromatic amino acid biosynthesis</keyword>
<evidence type="ECO:0000259" key="19">
    <source>
        <dbReference type="Pfam" id="PF01761"/>
    </source>
</evidence>
<dbReference type="CDD" id="cd08195">
    <property type="entry name" value="DHQS"/>
    <property type="match status" value="1"/>
</dbReference>
<dbReference type="GO" id="GO:0005737">
    <property type="term" value="C:cytoplasm"/>
    <property type="evidence" value="ECO:0007669"/>
    <property type="project" value="UniProtKB-SubCell"/>
</dbReference>
<keyword evidence="16 18" id="KW-0456">Lyase</keyword>
<evidence type="ECO:0000313" key="22">
    <source>
        <dbReference type="Proteomes" id="UP000070539"/>
    </source>
</evidence>
<protein>
    <recommendedName>
        <fullName evidence="8 18">3-dehydroquinate synthase</fullName>
        <shortName evidence="18">DHQS</shortName>
        <ecNumber evidence="7 18">4.2.3.4</ecNumber>
    </recommendedName>
</protein>
<evidence type="ECO:0000256" key="8">
    <source>
        <dbReference type="ARBA" id="ARBA00017684"/>
    </source>
</evidence>
<evidence type="ECO:0000256" key="12">
    <source>
        <dbReference type="ARBA" id="ARBA00022741"/>
    </source>
</evidence>
<keyword evidence="10 18" id="KW-0028">Amino-acid biosynthesis</keyword>
<dbReference type="Gene3D" id="3.40.50.1970">
    <property type="match status" value="1"/>
</dbReference>
<evidence type="ECO:0000256" key="14">
    <source>
        <dbReference type="ARBA" id="ARBA00023027"/>
    </source>
</evidence>
<dbReference type="InterPro" id="IPR016037">
    <property type="entry name" value="DHQ_synth_AroB"/>
</dbReference>
<dbReference type="GO" id="GO:0008652">
    <property type="term" value="P:amino acid biosynthetic process"/>
    <property type="evidence" value="ECO:0007669"/>
    <property type="project" value="UniProtKB-KW"/>
</dbReference>
<keyword evidence="11 18" id="KW-0479">Metal-binding</keyword>
<comment type="cofactor">
    <cofactor evidence="18">
        <name>Co(2+)</name>
        <dbReference type="ChEBI" id="CHEBI:48828"/>
    </cofactor>
    <cofactor evidence="18">
        <name>Zn(2+)</name>
        <dbReference type="ChEBI" id="CHEBI:29105"/>
    </cofactor>
    <text evidence="18">Binds 1 divalent metal cation per subunit. Can use either Co(2+) or Zn(2+).</text>
</comment>
<dbReference type="RefSeq" id="WP_066086312.1">
    <property type="nucleotide sequence ID" value="NZ_LRVM01000003.1"/>
</dbReference>
<comment type="subcellular location">
    <subcellularLocation>
        <location evidence="4 18">Cytoplasm</location>
    </subcellularLocation>
</comment>
<evidence type="ECO:0000256" key="5">
    <source>
        <dbReference type="ARBA" id="ARBA00004661"/>
    </source>
</evidence>
<dbReference type="GO" id="GO:0046872">
    <property type="term" value="F:metal ion binding"/>
    <property type="evidence" value="ECO:0007669"/>
    <property type="project" value="UniProtKB-KW"/>
</dbReference>
<organism evidence="21 22">
    <name type="scientific">Anaerotignum neopropionicum</name>
    <dbReference type="NCBI Taxonomy" id="36847"/>
    <lineage>
        <taxon>Bacteria</taxon>
        <taxon>Bacillati</taxon>
        <taxon>Bacillota</taxon>
        <taxon>Clostridia</taxon>
        <taxon>Lachnospirales</taxon>
        <taxon>Anaerotignaceae</taxon>
        <taxon>Anaerotignum</taxon>
    </lineage>
</organism>
<evidence type="ECO:0000256" key="4">
    <source>
        <dbReference type="ARBA" id="ARBA00004496"/>
    </source>
</evidence>
<dbReference type="Pfam" id="PF01761">
    <property type="entry name" value="DHQ_synthase"/>
    <property type="match status" value="1"/>
</dbReference>
<comment type="pathway">
    <text evidence="5 18">Metabolic intermediate biosynthesis; chorismate biosynthesis; chorismate from D-erythrose 4-phosphate and phosphoenolpyruvate: step 2/7.</text>
</comment>
<feature type="binding site" evidence="18">
    <location>
        <begin position="129"/>
        <end position="130"/>
    </location>
    <ligand>
        <name>NAD(+)</name>
        <dbReference type="ChEBI" id="CHEBI:57540"/>
    </ligand>
</feature>
<gene>
    <name evidence="18 21" type="primary">aroB</name>
    <name evidence="21" type="ORF">CLNEO_13260</name>
</gene>
<dbReference type="GO" id="GO:0009073">
    <property type="term" value="P:aromatic amino acid family biosynthetic process"/>
    <property type="evidence" value="ECO:0007669"/>
    <property type="project" value="UniProtKB-KW"/>
</dbReference>
<evidence type="ECO:0000256" key="11">
    <source>
        <dbReference type="ARBA" id="ARBA00022723"/>
    </source>
</evidence>
<feature type="binding site" evidence="18">
    <location>
        <begin position="105"/>
        <end position="109"/>
    </location>
    <ligand>
        <name>NAD(+)</name>
        <dbReference type="ChEBI" id="CHEBI:57540"/>
    </ligand>
</feature>
<dbReference type="PANTHER" id="PTHR43622">
    <property type="entry name" value="3-DEHYDROQUINATE SYNTHASE"/>
    <property type="match status" value="1"/>
</dbReference>
<dbReference type="HAMAP" id="MF_00110">
    <property type="entry name" value="DHQ_synthase"/>
    <property type="match status" value="1"/>
</dbReference>
<evidence type="ECO:0000256" key="9">
    <source>
        <dbReference type="ARBA" id="ARBA00022490"/>
    </source>
</evidence>
<name>A0A136WFS6_9FIRM</name>
<keyword evidence="17 18" id="KW-0170">Cobalt</keyword>
<comment type="catalytic activity">
    <reaction evidence="1 18">
        <text>7-phospho-2-dehydro-3-deoxy-D-arabino-heptonate = 3-dehydroquinate + phosphate</text>
        <dbReference type="Rhea" id="RHEA:21968"/>
        <dbReference type="ChEBI" id="CHEBI:32364"/>
        <dbReference type="ChEBI" id="CHEBI:43474"/>
        <dbReference type="ChEBI" id="CHEBI:58394"/>
        <dbReference type="EC" id="4.2.3.4"/>
    </reaction>
</comment>
<dbReference type="Proteomes" id="UP000070539">
    <property type="component" value="Unassembled WGS sequence"/>
</dbReference>
<dbReference type="PATRIC" id="fig|36847.3.peg.1540"/>
<evidence type="ECO:0000259" key="20">
    <source>
        <dbReference type="Pfam" id="PF24621"/>
    </source>
</evidence>
<evidence type="ECO:0000313" key="21">
    <source>
        <dbReference type="EMBL" id="KXL53355.1"/>
    </source>
</evidence>
<dbReference type="InterPro" id="IPR056179">
    <property type="entry name" value="DHQS_C"/>
</dbReference>
<evidence type="ECO:0000256" key="17">
    <source>
        <dbReference type="ARBA" id="ARBA00023285"/>
    </source>
</evidence>
<dbReference type="GO" id="GO:0000166">
    <property type="term" value="F:nucleotide binding"/>
    <property type="evidence" value="ECO:0007669"/>
    <property type="project" value="UniProtKB-KW"/>
</dbReference>
<evidence type="ECO:0000256" key="7">
    <source>
        <dbReference type="ARBA" id="ARBA00013031"/>
    </source>
</evidence>
<dbReference type="Pfam" id="PF24621">
    <property type="entry name" value="DHQS_C"/>
    <property type="match status" value="1"/>
</dbReference>
<feature type="binding site" evidence="18">
    <location>
        <position position="151"/>
    </location>
    <ligand>
        <name>NAD(+)</name>
        <dbReference type="ChEBI" id="CHEBI:57540"/>
    </ligand>
</feature>
<dbReference type="EC" id="4.2.3.4" evidence="7 18"/>
<dbReference type="PANTHER" id="PTHR43622:SF7">
    <property type="entry name" value="3-DEHYDROQUINATE SYNTHASE, CHLOROPLASTIC"/>
    <property type="match status" value="1"/>
</dbReference>
<dbReference type="InterPro" id="IPR030963">
    <property type="entry name" value="DHQ_synth_fam"/>
</dbReference>
<keyword evidence="12 18" id="KW-0547">Nucleotide-binding</keyword>
<dbReference type="UniPathway" id="UPA00053">
    <property type="reaction ID" value="UER00085"/>
</dbReference>
<feature type="binding site" evidence="18">
    <location>
        <position position="241"/>
    </location>
    <ligand>
        <name>Zn(2+)</name>
        <dbReference type="ChEBI" id="CHEBI:29105"/>
    </ligand>
</feature>
<keyword evidence="14 18" id="KW-0520">NAD</keyword>
<evidence type="ECO:0000256" key="1">
    <source>
        <dbReference type="ARBA" id="ARBA00001393"/>
    </source>
</evidence>
<evidence type="ECO:0000256" key="2">
    <source>
        <dbReference type="ARBA" id="ARBA00001911"/>
    </source>
</evidence>
<keyword evidence="13 18" id="KW-0862">Zinc</keyword>
<evidence type="ECO:0000256" key="6">
    <source>
        <dbReference type="ARBA" id="ARBA00005412"/>
    </source>
</evidence>
<feature type="binding site" evidence="18">
    <location>
        <position position="142"/>
    </location>
    <ligand>
        <name>NAD(+)</name>
        <dbReference type="ChEBI" id="CHEBI:57540"/>
    </ligand>
</feature>
<feature type="binding site" evidence="18">
    <location>
        <position position="257"/>
    </location>
    <ligand>
        <name>Zn(2+)</name>
        <dbReference type="ChEBI" id="CHEBI:29105"/>
    </ligand>
</feature>
<evidence type="ECO:0000256" key="10">
    <source>
        <dbReference type="ARBA" id="ARBA00022605"/>
    </source>
</evidence>
<evidence type="ECO:0000256" key="13">
    <source>
        <dbReference type="ARBA" id="ARBA00022833"/>
    </source>
</evidence>
<comment type="caution">
    <text evidence="21">The sequence shown here is derived from an EMBL/GenBank/DDBJ whole genome shotgun (WGS) entry which is preliminary data.</text>
</comment>
<dbReference type="PIRSF" id="PIRSF001455">
    <property type="entry name" value="DHQ_synth"/>
    <property type="match status" value="1"/>
</dbReference>
<dbReference type="Gene3D" id="1.20.1090.10">
    <property type="entry name" value="Dehydroquinate synthase-like - alpha domain"/>
    <property type="match status" value="1"/>
</dbReference>
<sequence>MRSVKVNTSTEYDILIGKGLLTQVGKEVSKRVAPCKAAMITDSKVDSLFSATVALSLADAGFSVCKFVFPQGEGSKNIGTLSEILEFLAENEMTRQDIIIALGGGVVGDMSGFAAAIYQRGIKFVQIPTTFLAAVDSSVGGKTAIDLKAGKNLAGAFYQPKLVLCDTNALLTLPKEVFADGVAETLKYGVIGDEKLFHKVESLEFMQDLEETIEICVSMKRDIVMRDEFDNGERQLLNLGHTLGHSIEKLSNFTISHGHAVAIGLHLIAKAAEAKGIAECGLAERICKALVKNGLPIQTDFSVRQIAQGAFMDKKRRGGTISFVFPEKIGKCRIEKVPIEEVGQLVTVAMKSR</sequence>
<accession>A0A136WFS6</accession>
<keyword evidence="22" id="KW-1185">Reference proteome</keyword>
<dbReference type="FunFam" id="3.40.50.1970:FF:000007">
    <property type="entry name" value="Pentafunctional AROM polypeptide"/>
    <property type="match status" value="1"/>
</dbReference>
<keyword evidence="9 18" id="KW-0963">Cytoplasm</keyword>
<feature type="binding site" evidence="18">
    <location>
        <position position="184"/>
    </location>
    <ligand>
        <name>Zn(2+)</name>
        <dbReference type="ChEBI" id="CHEBI:29105"/>
    </ligand>
</feature>